<comment type="catalytic activity">
    <reaction evidence="3">
        <text>a ribonucleoside 5'-triphosphate + H2O = a ribonucleoside 5'-phosphate + diphosphate + H(+)</text>
        <dbReference type="Rhea" id="RHEA:23996"/>
        <dbReference type="ChEBI" id="CHEBI:15377"/>
        <dbReference type="ChEBI" id="CHEBI:15378"/>
        <dbReference type="ChEBI" id="CHEBI:33019"/>
        <dbReference type="ChEBI" id="CHEBI:58043"/>
        <dbReference type="ChEBI" id="CHEBI:61557"/>
        <dbReference type="EC" id="3.6.1.9"/>
    </reaction>
</comment>
<evidence type="ECO:0000256" key="1">
    <source>
        <dbReference type="ARBA" id="ARBA00001968"/>
    </source>
</evidence>
<dbReference type="Proteomes" id="UP000054686">
    <property type="component" value="Unassembled WGS sequence"/>
</dbReference>
<keyword evidence="3" id="KW-0546">Nucleotide metabolism</keyword>
<comment type="cofactor">
    <cofactor evidence="1 3">
        <name>a divalent metal cation</name>
        <dbReference type="ChEBI" id="CHEBI:60240"/>
    </cofactor>
</comment>
<reference evidence="4 5" key="1">
    <citation type="submission" date="2015-10" db="EMBL/GenBank/DDBJ databases">
        <title>Draft Genome of Actinomyces odontolyticus subsp. actinosynbacter strain XH001.</title>
        <authorList>
            <person name="Mclean J.S."/>
            <person name="He X."/>
        </authorList>
    </citation>
    <scope>NUCLEOTIDE SEQUENCE [LARGE SCALE GENOMIC DNA]</scope>
    <source>
        <strain evidence="4 5">XH001</strain>
    </source>
</reference>
<dbReference type="OrthoDB" id="3527985at2"/>
<organism evidence="4 5">
    <name type="scientific">Schaalia odontolytica</name>
    <dbReference type="NCBI Taxonomy" id="1660"/>
    <lineage>
        <taxon>Bacteria</taxon>
        <taxon>Bacillati</taxon>
        <taxon>Actinomycetota</taxon>
        <taxon>Actinomycetes</taxon>
        <taxon>Actinomycetales</taxon>
        <taxon>Actinomycetaceae</taxon>
        <taxon>Schaalia</taxon>
    </lineage>
</organism>
<dbReference type="EC" id="3.6.1.9" evidence="3"/>
<dbReference type="SUPFAM" id="SSF52972">
    <property type="entry name" value="ITPase-like"/>
    <property type="match status" value="1"/>
</dbReference>
<comment type="function">
    <text evidence="3">Nucleoside triphosphate pyrophosphatase. May have a dual role in cell division arrest and in preventing the incorporation of modified nucleotides into cellular nucleic acids.</text>
</comment>
<dbReference type="Pfam" id="PF02545">
    <property type="entry name" value="Maf"/>
    <property type="match status" value="1"/>
</dbReference>
<dbReference type="CDD" id="cd00555">
    <property type="entry name" value="Maf"/>
    <property type="match status" value="1"/>
</dbReference>
<comment type="similarity">
    <text evidence="3">Belongs to the Maf family.</text>
</comment>
<dbReference type="AlphaFoldDB" id="A0A0V8RXP8"/>
<dbReference type="RefSeq" id="WP_060565667.1">
    <property type="nucleotide sequence ID" value="NZ_CP040006.1"/>
</dbReference>
<keyword evidence="3" id="KW-0963">Cytoplasm</keyword>
<evidence type="ECO:0000313" key="4">
    <source>
        <dbReference type="EMBL" id="KSW12832.1"/>
    </source>
</evidence>
<comment type="caution">
    <text evidence="4">The sequence shown here is derived from an EMBL/GenBank/DDBJ whole genome shotgun (WGS) entry which is preliminary data.</text>
</comment>
<dbReference type="GO" id="GO:0009117">
    <property type="term" value="P:nucleotide metabolic process"/>
    <property type="evidence" value="ECO:0007669"/>
    <property type="project" value="UniProtKB-KW"/>
</dbReference>
<sequence length="235" mass="24338">MRLVLASASPARRATLIAAGITPIVQVSTVDEDAVLAALPGGRAFSGGTTTPADEVAALAAAKCADVCEALSTPGTNAELPEGEAVLVVGCDSMLEIDGQMLGKPHTPDIARERIRAMRRTSATLWTGHSAAILAPASSDDDQRHERAVTATVTRSASTQVHFGDISDAEIDAYVATGEPLHVAGSFTVDGLGGPFIEGVTGDYHSVVGISLPLLRSMATELGVFWPDLWDAPRP</sequence>
<evidence type="ECO:0000256" key="2">
    <source>
        <dbReference type="ARBA" id="ARBA00022801"/>
    </source>
</evidence>
<dbReference type="PIRSF" id="PIRSF006305">
    <property type="entry name" value="Maf"/>
    <property type="match status" value="1"/>
</dbReference>
<dbReference type="NCBIfam" id="TIGR00172">
    <property type="entry name" value="maf"/>
    <property type="match status" value="1"/>
</dbReference>
<evidence type="ECO:0000313" key="5">
    <source>
        <dbReference type="Proteomes" id="UP000054686"/>
    </source>
</evidence>
<evidence type="ECO:0000256" key="3">
    <source>
        <dbReference type="HAMAP-Rule" id="MF_00528"/>
    </source>
</evidence>
<comment type="catalytic activity">
    <reaction evidence="3">
        <text>a 2'-deoxyribonucleoside 5'-triphosphate + H2O = a 2'-deoxyribonucleoside 5'-phosphate + diphosphate + H(+)</text>
        <dbReference type="Rhea" id="RHEA:44644"/>
        <dbReference type="ChEBI" id="CHEBI:15377"/>
        <dbReference type="ChEBI" id="CHEBI:15378"/>
        <dbReference type="ChEBI" id="CHEBI:33019"/>
        <dbReference type="ChEBI" id="CHEBI:61560"/>
        <dbReference type="ChEBI" id="CHEBI:65317"/>
        <dbReference type="EC" id="3.6.1.9"/>
    </reaction>
</comment>
<dbReference type="Gene3D" id="3.90.950.10">
    <property type="match status" value="1"/>
</dbReference>
<dbReference type="HAMAP" id="MF_00528">
    <property type="entry name" value="Maf"/>
    <property type="match status" value="1"/>
</dbReference>
<dbReference type="GO" id="GO:0005737">
    <property type="term" value="C:cytoplasm"/>
    <property type="evidence" value="ECO:0007669"/>
    <property type="project" value="UniProtKB-SubCell"/>
</dbReference>
<dbReference type="InterPro" id="IPR003697">
    <property type="entry name" value="Maf-like"/>
</dbReference>
<gene>
    <name evidence="4" type="ORF">APY09_00225</name>
</gene>
<dbReference type="GO" id="GO:0047429">
    <property type="term" value="F:nucleoside triphosphate diphosphatase activity"/>
    <property type="evidence" value="ECO:0007669"/>
    <property type="project" value="UniProtKB-EC"/>
</dbReference>
<dbReference type="PANTHER" id="PTHR43213:SF5">
    <property type="entry name" value="BIFUNCTIONAL DTTP_UTP PYROPHOSPHATASE_METHYLTRANSFERASE PROTEIN-RELATED"/>
    <property type="match status" value="1"/>
</dbReference>
<comment type="subcellular location">
    <subcellularLocation>
        <location evidence="3">Cytoplasm</location>
    </subcellularLocation>
</comment>
<keyword evidence="2 3" id="KW-0378">Hydrolase</keyword>
<feature type="active site" description="Proton acceptor" evidence="3">
    <location>
        <position position="92"/>
    </location>
</feature>
<proteinExistence type="inferred from homology"/>
<name>A0A0V8RXP8_9ACTO</name>
<protein>
    <recommendedName>
        <fullName evidence="3">Nucleoside triphosphate pyrophosphatase</fullName>
        <ecNumber evidence="3">3.6.1.9</ecNumber>
    </recommendedName>
    <alternativeName>
        <fullName evidence="3">Nucleotide pyrophosphatase</fullName>
        <shortName evidence="3">Nucleotide PPase</shortName>
    </alternativeName>
</protein>
<dbReference type="PANTHER" id="PTHR43213">
    <property type="entry name" value="BIFUNCTIONAL DTTP/UTP PYROPHOSPHATASE/METHYLTRANSFERASE PROTEIN-RELATED"/>
    <property type="match status" value="1"/>
</dbReference>
<dbReference type="InterPro" id="IPR029001">
    <property type="entry name" value="ITPase-like_fam"/>
</dbReference>
<comment type="caution">
    <text evidence="3">Lacks conserved residue(s) required for the propagation of feature annotation.</text>
</comment>
<dbReference type="EMBL" id="LLVT01000001">
    <property type="protein sequence ID" value="KSW12832.1"/>
    <property type="molecule type" value="Genomic_DNA"/>
</dbReference>
<accession>A0A0V8RXP8</accession>